<evidence type="ECO:0000256" key="5">
    <source>
        <dbReference type="ARBA" id="ARBA00044104"/>
    </source>
</evidence>
<reference evidence="7 8" key="1">
    <citation type="journal article" date="2020" name="Nature">
        <title>Six reference-quality genomes reveal evolution of bat adaptations.</title>
        <authorList>
            <person name="Jebb D."/>
            <person name="Huang Z."/>
            <person name="Pippel M."/>
            <person name="Hughes G.M."/>
            <person name="Lavrichenko K."/>
            <person name="Devanna P."/>
            <person name="Winkler S."/>
            <person name="Jermiin L.S."/>
            <person name="Skirmuntt E.C."/>
            <person name="Katzourakis A."/>
            <person name="Burkitt-Gray L."/>
            <person name="Ray D.A."/>
            <person name="Sullivan K.A.M."/>
            <person name="Roscito J.G."/>
            <person name="Kirilenko B.M."/>
            <person name="Davalos L.M."/>
            <person name="Corthals A.P."/>
            <person name="Power M.L."/>
            <person name="Jones G."/>
            <person name="Ransome R.D."/>
            <person name="Dechmann D.K.N."/>
            <person name="Locatelli A.G."/>
            <person name="Puechmaille S.J."/>
            <person name="Fedrigo O."/>
            <person name="Jarvis E.D."/>
            <person name="Hiller M."/>
            <person name="Vernes S.C."/>
            <person name="Myers E.W."/>
            <person name="Teeling E.C."/>
        </authorList>
    </citation>
    <scope>NUCLEOTIDE SEQUENCE [LARGE SCALE GENOMIC DNA]</scope>
    <source>
        <strain evidence="7">MRhiFer1</strain>
        <tissue evidence="7">Lung</tissue>
    </source>
</reference>
<evidence type="ECO:0000313" key="7">
    <source>
        <dbReference type="EMBL" id="KAF6344946.1"/>
    </source>
</evidence>
<gene>
    <name evidence="7" type="ORF">mRhiFer1_010310</name>
</gene>
<organism evidence="7 8">
    <name type="scientific">Rhinolophus ferrumequinum</name>
    <name type="common">Greater horseshoe bat</name>
    <dbReference type="NCBI Taxonomy" id="59479"/>
    <lineage>
        <taxon>Eukaryota</taxon>
        <taxon>Metazoa</taxon>
        <taxon>Chordata</taxon>
        <taxon>Craniata</taxon>
        <taxon>Vertebrata</taxon>
        <taxon>Euteleostomi</taxon>
        <taxon>Mammalia</taxon>
        <taxon>Eutheria</taxon>
        <taxon>Laurasiatheria</taxon>
        <taxon>Chiroptera</taxon>
        <taxon>Yinpterochiroptera</taxon>
        <taxon>Rhinolophoidea</taxon>
        <taxon>Rhinolophidae</taxon>
        <taxon>Rhinolophinae</taxon>
        <taxon>Rhinolophus</taxon>
    </lineage>
</organism>
<dbReference type="InterPro" id="IPR019356">
    <property type="entry name" value="Menorin_dom"/>
</dbReference>
<evidence type="ECO:0000313" key="8">
    <source>
        <dbReference type="Proteomes" id="UP000585614"/>
    </source>
</evidence>
<keyword evidence="2" id="KW-0812">Transmembrane</keyword>
<name>A0A7J7X6A2_RHIFE</name>
<protein>
    <recommendedName>
        <fullName evidence="5">Protein FAM151A</fullName>
    </recommendedName>
</protein>
<proteinExistence type="inferred from homology"/>
<keyword evidence="3" id="KW-1133">Transmembrane helix</keyword>
<comment type="caution">
    <text evidence="7">The sequence shown here is derived from an EMBL/GenBank/DDBJ whole genome shotgun (WGS) entry which is preliminary data.</text>
</comment>
<accession>A0A7J7X6A2</accession>
<dbReference type="GO" id="GO:0005615">
    <property type="term" value="C:extracellular space"/>
    <property type="evidence" value="ECO:0007669"/>
    <property type="project" value="TreeGrafter"/>
</dbReference>
<evidence type="ECO:0000256" key="2">
    <source>
        <dbReference type="ARBA" id="ARBA00022692"/>
    </source>
</evidence>
<evidence type="ECO:0000256" key="4">
    <source>
        <dbReference type="ARBA" id="ARBA00023136"/>
    </source>
</evidence>
<dbReference type="PANTHER" id="PTHR21184">
    <property type="entry name" value="MENORIN (DENDRITIC BRANCHING PROTEIN)"/>
    <property type="match status" value="1"/>
</dbReference>
<evidence type="ECO:0000256" key="3">
    <source>
        <dbReference type="ARBA" id="ARBA00022989"/>
    </source>
</evidence>
<evidence type="ECO:0000256" key="6">
    <source>
        <dbReference type="ARBA" id="ARBA00044953"/>
    </source>
</evidence>
<comment type="subcellular location">
    <subcellularLocation>
        <location evidence="1">Membrane</location>
        <topology evidence="1">Single-pass membrane protein</topology>
    </subcellularLocation>
</comment>
<dbReference type="EMBL" id="JACAGC010000009">
    <property type="protein sequence ID" value="KAF6344946.1"/>
    <property type="molecule type" value="Genomic_DNA"/>
</dbReference>
<dbReference type="Proteomes" id="UP000585614">
    <property type="component" value="Unassembled WGS sequence"/>
</dbReference>
<dbReference type="PANTHER" id="PTHR21184:SF4">
    <property type="entry name" value="PROTEIN FAM151A"/>
    <property type="match status" value="1"/>
</dbReference>
<dbReference type="AlphaFoldDB" id="A0A7J7X6A2"/>
<comment type="similarity">
    <text evidence="6">Belongs to the menorin family.</text>
</comment>
<dbReference type="GO" id="GO:0016020">
    <property type="term" value="C:membrane"/>
    <property type="evidence" value="ECO:0007669"/>
    <property type="project" value="UniProtKB-SubCell"/>
</dbReference>
<sequence length="160" mass="16823">MLKNTLSTVQLPDREGVILLKGGFQELAAGDPMLIVRAPGGPVGVMPAAACHIPWTLGHSFAHSRAHSPLAVSGGAGPPHHPWPPSSACMGRCHSLPGEFCSPWPCGRQGVAHSVAEVFPHVTVAPSWPEEVPGSGGAEQMLTDVLEHCQGHWQPVSFQL</sequence>
<keyword evidence="4" id="KW-0472">Membrane</keyword>
<evidence type="ECO:0000256" key="1">
    <source>
        <dbReference type="ARBA" id="ARBA00004167"/>
    </source>
</evidence>